<comment type="similarity">
    <text evidence="1">Belongs to the glycosyl hydrolase 31 family.</text>
</comment>
<gene>
    <name evidence="4" type="ORF">UFOPK2399_01882</name>
</gene>
<dbReference type="Pfam" id="PF21365">
    <property type="entry name" value="Glyco_hydro_31_3rd"/>
    <property type="match status" value="1"/>
</dbReference>
<evidence type="ECO:0000259" key="3">
    <source>
        <dbReference type="Pfam" id="PF21365"/>
    </source>
</evidence>
<name>A0A6J6QBC9_9ZZZZ</name>
<protein>
    <submittedName>
        <fullName evidence="4">Unannotated protein</fullName>
    </submittedName>
</protein>
<dbReference type="PANTHER" id="PTHR22762:SF120">
    <property type="entry name" value="HETEROGLYCAN GLUCOSIDASE 1"/>
    <property type="match status" value="1"/>
</dbReference>
<dbReference type="InterPro" id="IPR017853">
    <property type="entry name" value="GH"/>
</dbReference>
<dbReference type="InterPro" id="IPR011013">
    <property type="entry name" value="Gal_mutarotase_sf_dom"/>
</dbReference>
<feature type="domain" description="Glycoside hydrolase family 31 TIM barrel" evidence="2">
    <location>
        <begin position="259"/>
        <end position="531"/>
    </location>
</feature>
<dbReference type="Gene3D" id="2.60.40.1180">
    <property type="entry name" value="Golgi alpha-mannosidase II"/>
    <property type="match status" value="1"/>
</dbReference>
<sequence length="710" mass="73839">MSCHLRLRLLIVCALLVAVAAGCGSGAQASGVTLKVDKKPFRVTLLRDGKVVVAQDSGARLRYQITGTGEQYHLTNVISAKGSTYTVATNEPGRTAVVTVATRSSGLALSLTLRPASGVQQVYDAFDVAPSDHFLGGGTNGDRVDLHGQIVAEKVSYQCAYIAAPFFASSAGWGLRLATQNVSALAFPGSPGGAGCAYGSEDQCGFPPLPDRAEVCVQGARLDEQLYTGSPTDVLAAYQRDTGPPLAPPISQYALMKWRDVVSGPDEILEDVSRLRAEGIPIGWVILDNPWETCVGSLTFDTNRIPDPAGLIKSLHAQRIKLMLWISPKVTCPAGGYQPSELIGSGAAAVINFSNGVAVGHFQAKLRALVALGIDGVKGDRGDEVDLEPRGAAAQNAYAVQYATASMAALPKGAAAIFRAGYTGEQRVLPAVWGGDQPGDWVGLQRAIRGAATASMSGFPVWGSDVGGYASAGVTAEVFARWAGLGAVSPVMEVGGIGGNATPWVFGAPAMRALRNAAVLHYELFPYLYALGKAGLPALRPLGYGYPSDSGSWSADLELLVGDDLLAAPVTGPGESPSVYLPPGTWFDLTTGASVVGGTTFTRPTAIDVLPLYVRAGAVIPFNLRTPTNAWWGTDELTHQGRVGFLATSGAKLALTGQPHDVQLFIPAAVKPSRVTIGGKAVAFTWVASPLAGAVVRLHGPTVTGAIALR</sequence>
<dbReference type="SUPFAM" id="SSF51011">
    <property type="entry name" value="Glycosyl hydrolase domain"/>
    <property type="match status" value="1"/>
</dbReference>
<dbReference type="Pfam" id="PF01055">
    <property type="entry name" value="Glyco_hydro_31_2nd"/>
    <property type="match status" value="1"/>
</dbReference>
<evidence type="ECO:0000256" key="1">
    <source>
        <dbReference type="ARBA" id="ARBA00007806"/>
    </source>
</evidence>
<proteinExistence type="inferred from homology"/>
<dbReference type="AlphaFoldDB" id="A0A6J6QBC9"/>
<dbReference type="InterPro" id="IPR048395">
    <property type="entry name" value="Glyco_hydro_31_C"/>
</dbReference>
<feature type="domain" description="Glycosyl hydrolase family 31 C-terminal" evidence="3">
    <location>
        <begin position="535"/>
        <end position="620"/>
    </location>
</feature>
<dbReference type="PROSITE" id="PS51257">
    <property type="entry name" value="PROKAR_LIPOPROTEIN"/>
    <property type="match status" value="1"/>
</dbReference>
<dbReference type="InterPro" id="IPR013780">
    <property type="entry name" value="Glyco_hydro_b"/>
</dbReference>
<organism evidence="4">
    <name type="scientific">freshwater metagenome</name>
    <dbReference type="NCBI Taxonomy" id="449393"/>
    <lineage>
        <taxon>unclassified sequences</taxon>
        <taxon>metagenomes</taxon>
        <taxon>ecological metagenomes</taxon>
    </lineage>
</organism>
<accession>A0A6J6QBC9</accession>
<dbReference type="SUPFAM" id="SSF74650">
    <property type="entry name" value="Galactose mutarotase-like"/>
    <property type="match status" value="1"/>
</dbReference>
<reference evidence="4" key="1">
    <citation type="submission" date="2020-05" db="EMBL/GenBank/DDBJ databases">
        <authorList>
            <person name="Chiriac C."/>
            <person name="Salcher M."/>
            <person name="Ghai R."/>
            <person name="Kavagutti S V."/>
        </authorList>
    </citation>
    <scope>NUCLEOTIDE SEQUENCE</scope>
</reference>
<dbReference type="GO" id="GO:0004553">
    <property type="term" value="F:hydrolase activity, hydrolyzing O-glycosyl compounds"/>
    <property type="evidence" value="ECO:0007669"/>
    <property type="project" value="InterPro"/>
</dbReference>
<dbReference type="GO" id="GO:0030246">
    <property type="term" value="F:carbohydrate binding"/>
    <property type="evidence" value="ECO:0007669"/>
    <property type="project" value="InterPro"/>
</dbReference>
<dbReference type="GO" id="GO:0005975">
    <property type="term" value="P:carbohydrate metabolic process"/>
    <property type="evidence" value="ECO:0007669"/>
    <property type="project" value="InterPro"/>
</dbReference>
<evidence type="ECO:0000313" key="4">
    <source>
        <dbReference type="EMBL" id="CAB4709141.1"/>
    </source>
</evidence>
<dbReference type="InterPro" id="IPR000322">
    <property type="entry name" value="Glyco_hydro_31_TIM"/>
</dbReference>
<dbReference type="EMBL" id="CAEZXP010000009">
    <property type="protein sequence ID" value="CAB4709141.1"/>
    <property type="molecule type" value="Genomic_DNA"/>
</dbReference>
<dbReference type="SUPFAM" id="SSF51445">
    <property type="entry name" value="(Trans)glycosidases"/>
    <property type="match status" value="1"/>
</dbReference>
<dbReference type="Gene3D" id="3.20.20.80">
    <property type="entry name" value="Glycosidases"/>
    <property type="match status" value="1"/>
</dbReference>
<dbReference type="Gene3D" id="2.60.40.1760">
    <property type="entry name" value="glycosyl hydrolase (family 31)"/>
    <property type="match status" value="1"/>
</dbReference>
<evidence type="ECO:0000259" key="2">
    <source>
        <dbReference type="Pfam" id="PF01055"/>
    </source>
</evidence>
<dbReference type="PANTHER" id="PTHR22762">
    <property type="entry name" value="ALPHA-GLUCOSIDASE"/>
    <property type="match status" value="1"/>
</dbReference>